<name>A0A0P0WWI2_ORYSJ</name>
<evidence type="ECO:0000313" key="2">
    <source>
        <dbReference type="Proteomes" id="UP000059680"/>
    </source>
</evidence>
<dbReference type="InParanoid" id="A0A0P0WWI2"/>
<reference evidence="2" key="1">
    <citation type="journal article" date="2005" name="Nature">
        <title>The map-based sequence of the rice genome.</title>
        <authorList>
            <consortium name="International rice genome sequencing project (IRGSP)"/>
            <person name="Matsumoto T."/>
            <person name="Wu J."/>
            <person name="Kanamori H."/>
            <person name="Katayose Y."/>
            <person name="Fujisawa M."/>
            <person name="Namiki N."/>
            <person name="Mizuno H."/>
            <person name="Yamamoto K."/>
            <person name="Antonio B.A."/>
            <person name="Baba T."/>
            <person name="Sakata K."/>
            <person name="Nagamura Y."/>
            <person name="Aoki H."/>
            <person name="Arikawa K."/>
            <person name="Arita K."/>
            <person name="Bito T."/>
            <person name="Chiden Y."/>
            <person name="Fujitsuka N."/>
            <person name="Fukunaka R."/>
            <person name="Hamada M."/>
            <person name="Harada C."/>
            <person name="Hayashi A."/>
            <person name="Hijishita S."/>
            <person name="Honda M."/>
            <person name="Hosokawa S."/>
            <person name="Ichikawa Y."/>
            <person name="Idonuma A."/>
            <person name="Iijima M."/>
            <person name="Ikeda M."/>
            <person name="Ikeno M."/>
            <person name="Ito K."/>
            <person name="Ito S."/>
            <person name="Ito T."/>
            <person name="Ito Y."/>
            <person name="Ito Y."/>
            <person name="Iwabuchi A."/>
            <person name="Kamiya K."/>
            <person name="Karasawa W."/>
            <person name="Kurita K."/>
            <person name="Katagiri S."/>
            <person name="Kikuta A."/>
            <person name="Kobayashi H."/>
            <person name="Kobayashi N."/>
            <person name="Machita K."/>
            <person name="Maehara T."/>
            <person name="Masukawa M."/>
            <person name="Mizubayashi T."/>
            <person name="Mukai Y."/>
            <person name="Nagasaki H."/>
            <person name="Nagata Y."/>
            <person name="Naito S."/>
            <person name="Nakashima M."/>
            <person name="Nakama Y."/>
            <person name="Nakamichi Y."/>
            <person name="Nakamura M."/>
            <person name="Meguro A."/>
            <person name="Negishi M."/>
            <person name="Ohta I."/>
            <person name="Ohta T."/>
            <person name="Okamoto M."/>
            <person name="Ono N."/>
            <person name="Saji S."/>
            <person name="Sakaguchi M."/>
            <person name="Sakai K."/>
            <person name="Shibata M."/>
            <person name="Shimokawa T."/>
            <person name="Song J."/>
            <person name="Takazaki Y."/>
            <person name="Terasawa K."/>
            <person name="Tsugane M."/>
            <person name="Tsuji K."/>
            <person name="Ueda S."/>
            <person name="Waki K."/>
            <person name="Yamagata H."/>
            <person name="Yamamoto M."/>
            <person name="Yamamoto S."/>
            <person name="Yamane H."/>
            <person name="Yoshiki S."/>
            <person name="Yoshihara R."/>
            <person name="Yukawa K."/>
            <person name="Zhong H."/>
            <person name="Yano M."/>
            <person name="Yuan Q."/>
            <person name="Ouyang S."/>
            <person name="Liu J."/>
            <person name="Jones K.M."/>
            <person name="Gansberger K."/>
            <person name="Moffat K."/>
            <person name="Hill J."/>
            <person name="Bera J."/>
            <person name="Fadrosh D."/>
            <person name="Jin S."/>
            <person name="Johri S."/>
            <person name="Kim M."/>
            <person name="Overton L."/>
            <person name="Reardon M."/>
            <person name="Tsitrin T."/>
            <person name="Vuong H."/>
            <person name="Weaver B."/>
            <person name="Ciecko A."/>
            <person name="Tallon L."/>
            <person name="Jackson J."/>
            <person name="Pai G."/>
            <person name="Aken S.V."/>
            <person name="Utterback T."/>
            <person name="Reidmuller S."/>
            <person name="Feldblyum T."/>
            <person name="Hsiao J."/>
            <person name="Zismann V."/>
            <person name="Iobst S."/>
            <person name="de Vazeille A.R."/>
            <person name="Buell C.R."/>
            <person name="Ying K."/>
            <person name="Li Y."/>
            <person name="Lu T."/>
            <person name="Huang Y."/>
            <person name="Zhao Q."/>
            <person name="Feng Q."/>
            <person name="Zhang L."/>
            <person name="Zhu J."/>
            <person name="Weng Q."/>
            <person name="Mu J."/>
            <person name="Lu Y."/>
            <person name="Fan D."/>
            <person name="Liu Y."/>
            <person name="Guan J."/>
            <person name="Zhang Y."/>
            <person name="Yu S."/>
            <person name="Liu X."/>
            <person name="Zhang Y."/>
            <person name="Hong G."/>
            <person name="Han B."/>
            <person name="Choisne N."/>
            <person name="Demange N."/>
            <person name="Orjeda G."/>
            <person name="Samain S."/>
            <person name="Cattolico L."/>
            <person name="Pelletier E."/>
            <person name="Couloux A."/>
            <person name="Segurens B."/>
            <person name="Wincker P."/>
            <person name="D'Hont A."/>
            <person name="Scarpelli C."/>
            <person name="Weissenbach J."/>
            <person name="Salanoubat M."/>
            <person name="Quetier F."/>
            <person name="Yu Y."/>
            <person name="Kim H.R."/>
            <person name="Rambo T."/>
            <person name="Currie J."/>
            <person name="Collura K."/>
            <person name="Luo M."/>
            <person name="Yang T."/>
            <person name="Ammiraju J.S.S."/>
            <person name="Engler F."/>
            <person name="Soderlund C."/>
            <person name="Wing R.A."/>
            <person name="Palmer L.E."/>
            <person name="de la Bastide M."/>
            <person name="Spiegel L."/>
            <person name="Nascimento L."/>
            <person name="Zutavern T."/>
            <person name="O'Shaughnessy A."/>
            <person name="Dike S."/>
            <person name="Dedhia N."/>
            <person name="Preston R."/>
            <person name="Balija V."/>
            <person name="McCombie W.R."/>
            <person name="Chow T."/>
            <person name="Chen H."/>
            <person name="Chung M."/>
            <person name="Chen C."/>
            <person name="Shaw J."/>
            <person name="Wu H."/>
            <person name="Hsiao K."/>
            <person name="Chao Y."/>
            <person name="Chu M."/>
            <person name="Cheng C."/>
            <person name="Hour A."/>
            <person name="Lee P."/>
            <person name="Lin S."/>
            <person name="Lin Y."/>
            <person name="Liou J."/>
            <person name="Liu S."/>
            <person name="Hsing Y."/>
            <person name="Raghuvanshi S."/>
            <person name="Mohanty A."/>
            <person name="Bharti A.K."/>
            <person name="Gaur A."/>
            <person name="Gupta V."/>
            <person name="Kumar D."/>
            <person name="Ravi V."/>
            <person name="Vij S."/>
            <person name="Kapur A."/>
            <person name="Khurana P."/>
            <person name="Khurana P."/>
            <person name="Khurana J.P."/>
            <person name="Tyagi A.K."/>
            <person name="Gaikwad K."/>
            <person name="Singh A."/>
            <person name="Dalal V."/>
            <person name="Srivastava S."/>
            <person name="Dixit A."/>
            <person name="Pal A.K."/>
            <person name="Ghazi I.A."/>
            <person name="Yadav M."/>
            <person name="Pandit A."/>
            <person name="Bhargava A."/>
            <person name="Sureshbabu K."/>
            <person name="Batra K."/>
            <person name="Sharma T.R."/>
            <person name="Mohapatra T."/>
            <person name="Singh N.K."/>
            <person name="Messing J."/>
            <person name="Nelson A.B."/>
            <person name="Fuks G."/>
            <person name="Kavchok S."/>
            <person name="Keizer G."/>
            <person name="Linton E."/>
            <person name="Llaca V."/>
            <person name="Song R."/>
            <person name="Tanyolac B."/>
            <person name="Young S."/>
            <person name="Ho-Il K."/>
            <person name="Hahn J.H."/>
            <person name="Sangsakoo G."/>
            <person name="Vanavichit A."/>
            <person name="de Mattos Luiz.A.T."/>
            <person name="Zimmer P.D."/>
            <person name="Malone G."/>
            <person name="Dellagostin O."/>
            <person name="de Oliveira A.C."/>
            <person name="Bevan M."/>
            <person name="Bancroft I."/>
            <person name="Minx P."/>
            <person name="Cordum H."/>
            <person name="Wilson R."/>
            <person name="Cheng Z."/>
            <person name="Jin W."/>
            <person name="Jiang J."/>
            <person name="Leong S.A."/>
            <person name="Iwama H."/>
            <person name="Gojobori T."/>
            <person name="Itoh T."/>
            <person name="Niimura Y."/>
            <person name="Fujii Y."/>
            <person name="Habara T."/>
            <person name="Sakai H."/>
            <person name="Sato Y."/>
            <person name="Wilson G."/>
            <person name="Kumar K."/>
            <person name="McCouch S."/>
            <person name="Juretic N."/>
            <person name="Hoen D."/>
            <person name="Wright S."/>
            <person name="Bruskiewich R."/>
            <person name="Bureau T."/>
            <person name="Miyao A."/>
            <person name="Hirochika H."/>
            <person name="Nishikawa T."/>
            <person name="Kadowaki K."/>
            <person name="Sugiura M."/>
            <person name="Burr B."/>
            <person name="Sasaki T."/>
        </authorList>
    </citation>
    <scope>NUCLEOTIDE SEQUENCE [LARGE SCALE GENOMIC DNA]</scope>
    <source>
        <strain evidence="2">cv. Nipponbare</strain>
    </source>
</reference>
<dbReference type="AlphaFoldDB" id="A0A0P0WWI2"/>
<organism evidence="1 2">
    <name type="scientific">Oryza sativa subsp. japonica</name>
    <name type="common">Rice</name>
    <dbReference type="NCBI Taxonomy" id="39947"/>
    <lineage>
        <taxon>Eukaryota</taxon>
        <taxon>Viridiplantae</taxon>
        <taxon>Streptophyta</taxon>
        <taxon>Embryophyta</taxon>
        <taxon>Tracheophyta</taxon>
        <taxon>Spermatophyta</taxon>
        <taxon>Magnoliopsida</taxon>
        <taxon>Liliopsida</taxon>
        <taxon>Poales</taxon>
        <taxon>Poaceae</taxon>
        <taxon>BOP clade</taxon>
        <taxon>Oryzoideae</taxon>
        <taxon>Oryzeae</taxon>
        <taxon>Oryzinae</taxon>
        <taxon>Oryza</taxon>
        <taxon>Oryza sativa</taxon>
    </lineage>
</organism>
<accession>A0A0P0WWI2</accession>
<protein>
    <submittedName>
        <fullName evidence="1">Os06g0336101 protein</fullName>
    </submittedName>
</protein>
<evidence type="ECO:0000313" key="1">
    <source>
        <dbReference type="EMBL" id="BAS97592.1"/>
    </source>
</evidence>
<reference evidence="1 2" key="3">
    <citation type="journal article" date="2013" name="Rice">
        <title>Improvement of the Oryza sativa Nipponbare reference genome using next generation sequence and optical map data.</title>
        <authorList>
            <person name="Kawahara Y."/>
            <person name="de la Bastide M."/>
            <person name="Hamilton J.P."/>
            <person name="Kanamori H."/>
            <person name="McCombie W.R."/>
            <person name="Ouyang S."/>
            <person name="Schwartz D.C."/>
            <person name="Tanaka T."/>
            <person name="Wu J."/>
            <person name="Zhou S."/>
            <person name="Childs K.L."/>
            <person name="Davidson R.M."/>
            <person name="Lin H."/>
            <person name="Quesada-Ocampo L."/>
            <person name="Vaillancourt B."/>
            <person name="Sakai H."/>
            <person name="Lee S.S."/>
            <person name="Kim J."/>
            <person name="Numa H."/>
            <person name="Itoh T."/>
            <person name="Buell C.R."/>
            <person name="Matsumoto T."/>
        </authorList>
    </citation>
    <scope>NUCLEOTIDE SEQUENCE [LARGE SCALE GENOMIC DNA]</scope>
    <source>
        <strain evidence="2">cv. Nipponbare</strain>
    </source>
</reference>
<sequence length="77" mass="8239">MNRRCAGRREAVGGIGRWIRLWRGSWAADPATGRFAAAGEPTEVGRAFGRVAKLRQLRGGSCLRAGQWNSGAVAGGW</sequence>
<dbReference type="PaxDb" id="39947-A0A0P0WWI2"/>
<dbReference type="Proteomes" id="UP000059680">
    <property type="component" value="Chromosome 6"/>
</dbReference>
<proteinExistence type="predicted"/>
<dbReference type="EMBL" id="AP014962">
    <property type="protein sequence ID" value="BAS97592.1"/>
    <property type="molecule type" value="Genomic_DNA"/>
</dbReference>
<keyword evidence="2" id="KW-1185">Reference proteome</keyword>
<gene>
    <name evidence="1" type="ordered locus">Os06g0336101</name>
    <name evidence="1" type="ORF">OSNPB_060336101</name>
</gene>
<reference evidence="1 2" key="2">
    <citation type="journal article" date="2013" name="Plant Cell Physiol.">
        <title>Rice Annotation Project Database (RAP-DB): an integrative and interactive database for rice genomics.</title>
        <authorList>
            <person name="Sakai H."/>
            <person name="Lee S.S."/>
            <person name="Tanaka T."/>
            <person name="Numa H."/>
            <person name="Kim J."/>
            <person name="Kawahara Y."/>
            <person name="Wakimoto H."/>
            <person name="Yang C.C."/>
            <person name="Iwamoto M."/>
            <person name="Abe T."/>
            <person name="Yamada Y."/>
            <person name="Muto A."/>
            <person name="Inokuchi H."/>
            <person name="Ikemura T."/>
            <person name="Matsumoto T."/>
            <person name="Sasaki T."/>
            <person name="Itoh T."/>
        </authorList>
    </citation>
    <scope>NUCLEOTIDE SEQUENCE [LARGE SCALE GENOMIC DNA]</scope>
    <source>
        <strain evidence="2">cv. Nipponbare</strain>
    </source>
</reference>